<feature type="binding site" evidence="10">
    <location>
        <position position="816"/>
    </location>
    <ligand>
        <name>ATP</name>
        <dbReference type="ChEBI" id="CHEBI:30616"/>
    </ligand>
</feature>
<feature type="compositionally biased region" description="Basic and acidic residues" evidence="11">
    <location>
        <begin position="1130"/>
        <end position="1140"/>
    </location>
</feature>
<dbReference type="InterPro" id="IPR017441">
    <property type="entry name" value="Protein_kinase_ATP_BS"/>
</dbReference>
<feature type="compositionally biased region" description="Basic residues" evidence="11">
    <location>
        <begin position="415"/>
        <end position="425"/>
    </location>
</feature>
<feature type="compositionally biased region" description="Basic and acidic residues" evidence="11">
    <location>
        <begin position="263"/>
        <end position="337"/>
    </location>
</feature>
<feature type="compositionally biased region" description="Basic and acidic residues" evidence="11">
    <location>
        <begin position="597"/>
        <end position="611"/>
    </location>
</feature>
<feature type="compositionally biased region" description="Low complexity" evidence="11">
    <location>
        <begin position="455"/>
        <end position="468"/>
    </location>
</feature>
<dbReference type="SMART" id="SM00220">
    <property type="entry name" value="S_TKc"/>
    <property type="match status" value="1"/>
</dbReference>
<comment type="caution">
    <text evidence="13">The sequence shown here is derived from an EMBL/GenBank/DDBJ whole genome shotgun (WGS) entry which is preliminary data.</text>
</comment>
<feature type="compositionally biased region" description="Basic and acidic residues" evidence="11">
    <location>
        <begin position="1106"/>
        <end position="1115"/>
    </location>
</feature>
<feature type="compositionally biased region" description="Polar residues" evidence="11">
    <location>
        <begin position="1"/>
        <end position="11"/>
    </location>
</feature>
<organism evidence="13 14">
    <name type="scientific">Sporothrix epigloea</name>
    <dbReference type="NCBI Taxonomy" id="1892477"/>
    <lineage>
        <taxon>Eukaryota</taxon>
        <taxon>Fungi</taxon>
        <taxon>Dikarya</taxon>
        <taxon>Ascomycota</taxon>
        <taxon>Pezizomycotina</taxon>
        <taxon>Sordariomycetes</taxon>
        <taxon>Sordariomycetidae</taxon>
        <taxon>Ophiostomatales</taxon>
        <taxon>Ophiostomataceae</taxon>
        <taxon>Sporothrix</taxon>
    </lineage>
</organism>
<evidence type="ECO:0000313" key="14">
    <source>
        <dbReference type="Proteomes" id="UP001642501"/>
    </source>
</evidence>
<feature type="compositionally biased region" description="Low complexity" evidence="11">
    <location>
        <begin position="688"/>
        <end position="703"/>
    </location>
</feature>
<sequence>MTSKGPTNSPPRSVVAHRSNEEADRVRDPRHKDQTHTHAYQPQHPEQQQKTGKRENRELRNDTNDLDDRDERRTRDSRSERDKSNNRSRKISDAGGDSKSGGLPQLQGSVRRSRSRDRCDTDRRPSSRRDQRRERDQKRNTDRLEVTATGIDATGDQAERGRHQGSLKSTGHTDPSAKASKRPHSPGAPFDRTSGGGGKRARQDSSPYRHSQYKRQSSRSPPPPQSASSSRRDRRSRHKPRDRADHAFDKSGAGLTVIGGSPRGRDEEREQKRHRDRDRDYKREQDQDKARDRGRERQRDGDRGREGKQERERDRDRDRERDRDRGRGREKETERHGRSPRSSKKHNRQRRNSHASHASDAEAPNPKSPIDDDMTARSGTFRTSSVHVPYGKGQDHVQQQYQQSQTLQDGPQRRQPQHPHSHHHPQSGQATPNSPYHGSQPNQSPYGGSQGWGQGQKQHPPQGQYPQPLRNKYSPNGTPHGPAAHHQANSPPYGAPLGPGGQYGNLRANQHGSVRGGHRNSIASGANGSHNGQRSPDQGAPFEGDQHTSPMSVSPQPGNHQHHRNNRHGSNHPPPFQGQDTFMQDSEAAVSRKRRQHAGDESHFGRSDRSRQNSRLSSTADDQMPPPSNRQPPTGPQSKFSFAFKNVPKPLVTAPKAEIAQKLSSAALKPQQQQEQELRQDVPPPPSSQQQGQLSEESTLQSSHNQPENRPAEIARSDFPVGAPTEPAFIRARSEQQRHRAEANSQQQQTRGGPRYHKVKQIVRRPKARPTLPDDLAASESVYYRKPGNESVVGAGTYGKVFKAVHVYTKKLVALKRIRMDGEREGLPVTAIREIKLLQSLRHPNVVDLLEVMVEGNNCFMVFEYLSHDLNGLLNHPTFQMNAAQKKHMALQLFQGLDYLHRRGVLHRDIKAANILVSNTGVLKLADFGLARFFAKHHKLDYSNRVITIWYRSPELLLGETRYGPAVDIWSAACVLGEIFTHKPVFPSNGGEIGQINKIYSVLGTPSKHDWPELTDMPWFELLRPEIKMPSVFAEKYQKHLTPAAFDVLCSMFHYDPAKRPTAGQVLEHAYFTQEEPAPRQAVELAEIGGEWHEFESKALRRQTEIAKKASDTRKAAVPPALNVSAGNETGKEDKKRPAETDPDSAETGNVVQREAKRRLHTEALRDRPAQSPTVSAKDGKAEKVAAIFPPPPPEPELGQSVHLAGTVQQ</sequence>
<evidence type="ECO:0000256" key="6">
    <source>
        <dbReference type="ARBA" id="ARBA00022777"/>
    </source>
</evidence>
<feature type="compositionally biased region" description="Basic residues" evidence="11">
    <location>
        <begin position="232"/>
        <end position="241"/>
    </location>
</feature>
<comment type="catalytic activity">
    <reaction evidence="9">
        <text>L-seryl-[protein] + ATP = O-phospho-L-seryl-[protein] + ADP + H(+)</text>
        <dbReference type="Rhea" id="RHEA:17989"/>
        <dbReference type="Rhea" id="RHEA-COMP:9863"/>
        <dbReference type="Rhea" id="RHEA-COMP:11604"/>
        <dbReference type="ChEBI" id="CHEBI:15378"/>
        <dbReference type="ChEBI" id="CHEBI:29999"/>
        <dbReference type="ChEBI" id="CHEBI:30616"/>
        <dbReference type="ChEBI" id="CHEBI:83421"/>
        <dbReference type="ChEBI" id="CHEBI:456216"/>
        <dbReference type="EC" id="2.7.11.22"/>
    </reaction>
</comment>
<feature type="compositionally biased region" description="Basic residues" evidence="11">
    <location>
        <begin position="338"/>
        <end position="354"/>
    </location>
</feature>
<feature type="region of interest" description="Disordered" evidence="11">
    <location>
        <begin position="1106"/>
        <end position="1210"/>
    </location>
</feature>
<proteinExistence type="inferred from homology"/>
<dbReference type="EC" id="2.7.11.22" evidence="2"/>
<feature type="compositionally biased region" description="Basic and acidic residues" evidence="11">
    <location>
        <begin position="116"/>
        <end position="145"/>
    </location>
</feature>
<evidence type="ECO:0000256" key="9">
    <source>
        <dbReference type="ARBA" id="ARBA00048367"/>
    </source>
</evidence>
<evidence type="ECO:0000256" key="3">
    <source>
        <dbReference type="ARBA" id="ARBA00022527"/>
    </source>
</evidence>
<feature type="compositionally biased region" description="Basic and acidic residues" evidence="11">
    <location>
        <begin position="69"/>
        <end position="85"/>
    </location>
</feature>
<keyword evidence="3 13" id="KW-0723">Serine/threonine-protein kinase</keyword>
<keyword evidence="6 13" id="KW-0418">Kinase</keyword>
<feature type="compositionally biased region" description="Basic and acidic residues" evidence="11">
    <location>
        <begin position="18"/>
        <end position="36"/>
    </location>
</feature>
<name>A0ABP0DWG1_9PEZI</name>
<reference evidence="13 14" key="1">
    <citation type="submission" date="2024-01" db="EMBL/GenBank/DDBJ databases">
        <authorList>
            <person name="Allen C."/>
            <person name="Tagirdzhanova G."/>
        </authorList>
    </citation>
    <scope>NUCLEOTIDE SEQUENCE [LARGE SCALE GENOMIC DNA]</scope>
    <source>
        <strain evidence="13 14">CBS 573.63</strain>
    </source>
</reference>
<feature type="domain" description="Protein kinase" evidence="12">
    <location>
        <begin position="787"/>
        <end position="1072"/>
    </location>
</feature>
<dbReference type="GO" id="GO:0004740">
    <property type="term" value="F:pyruvate dehydrogenase (acetyl-transferring) kinase activity"/>
    <property type="evidence" value="ECO:0007669"/>
    <property type="project" value="UniProtKB-EC"/>
</dbReference>
<feature type="compositionally biased region" description="Polar residues" evidence="11">
    <location>
        <begin position="377"/>
        <end position="386"/>
    </location>
</feature>
<dbReference type="InterPro" id="IPR008271">
    <property type="entry name" value="Ser/Thr_kinase_AS"/>
</dbReference>
<evidence type="ECO:0000256" key="11">
    <source>
        <dbReference type="SAM" id="MobiDB-lite"/>
    </source>
</evidence>
<dbReference type="PANTHER" id="PTHR24056">
    <property type="entry name" value="CELL DIVISION PROTEIN KINASE"/>
    <property type="match status" value="1"/>
</dbReference>
<dbReference type="CDD" id="cd07840">
    <property type="entry name" value="STKc_CDK9_like"/>
    <property type="match status" value="1"/>
</dbReference>
<evidence type="ECO:0000256" key="2">
    <source>
        <dbReference type="ARBA" id="ARBA00012425"/>
    </source>
</evidence>
<feature type="compositionally biased region" description="Pro residues" evidence="11">
    <location>
        <begin position="624"/>
        <end position="635"/>
    </location>
</feature>
<protein>
    <recommendedName>
        <fullName evidence="2">cyclin-dependent kinase</fullName>
        <ecNumber evidence="2">2.7.11.22</ecNumber>
    </recommendedName>
</protein>
<gene>
    <name evidence="13" type="primary">LSK1</name>
    <name evidence="13" type="ORF">SEPCBS57363_005233</name>
</gene>
<dbReference type="PANTHER" id="PTHR24056:SF546">
    <property type="entry name" value="CYCLIN-DEPENDENT KINASE 12"/>
    <property type="match status" value="1"/>
</dbReference>
<dbReference type="Gene3D" id="1.10.510.10">
    <property type="entry name" value="Transferase(Phosphotransferase) domain 1"/>
    <property type="match status" value="1"/>
</dbReference>
<feature type="compositionally biased region" description="Polar residues" evidence="11">
    <location>
        <begin position="37"/>
        <end position="50"/>
    </location>
</feature>
<dbReference type="Gene3D" id="3.30.200.20">
    <property type="entry name" value="Phosphorylase Kinase, domain 1"/>
    <property type="match status" value="1"/>
</dbReference>
<accession>A0ABP0DWG1</accession>
<feature type="compositionally biased region" description="Polar residues" evidence="11">
    <location>
        <begin position="430"/>
        <end position="442"/>
    </location>
</feature>
<evidence type="ECO:0000256" key="4">
    <source>
        <dbReference type="ARBA" id="ARBA00022679"/>
    </source>
</evidence>
<feature type="compositionally biased region" description="Polar residues" evidence="11">
    <location>
        <begin position="521"/>
        <end position="536"/>
    </location>
</feature>
<dbReference type="PROSITE" id="PS50011">
    <property type="entry name" value="PROTEIN_KINASE_DOM"/>
    <property type="match status" value="1"/>
</dbReference>
<keyword evidence="5 10" id="KW-0547">Nucleotide-binding</keyword>
<feature type="compositionally biased region" description="Basic and acidic residues" evidence="11">
    <location>
        <begin position="52"/>
        <end position="63"/>
    </location>
</feature>
<dbReference type="EMBL" id="CAWUOM010000111">
    <property type="protein sequence ID" value="CAK7272643.1"/>
    <property type="molecule type" value="Genomic_DNA"/>
</dbReference>
<keyword evidence="14" id="KW-1185">Reference proteome</keyword>
<evidence type="ECO:0000256" key="1">
    <source>
        <dbReference type="ARBA" id="ARBA00006485"/>
    </source>
</evidence>
<dbReference type="InterPro" id="IPR011009">
    <property type="entry name" value="Kinase-like_dom_sf"/>
</dbReference>
<feature type="compositionally biased region" description="Low complexity" evidence="11">
    <location>
        <begin position="396"/>
        <end position="414"/>
    </location>
</feature>
<dbReference type="SUPFAM" id="SSF56112">
    <property type="entry name" value="Protein kinase-like (PK-like)"/>
    <property type="match status" value="1"/>
</dbReference>
<dbReference type="PROSITE" id="PS00107">
    <property type="entry name" value="PROTEIN_KINASE_ATP"/>
    <property type="match status" value="1"/>
</dbReference>
<evidence type="ECO:0000256" key="8">
    <source>
        <dbReference type="ARBA" id="ARBA00047811"/>
    </source>
</evidence>
<comment type="catalytic activity">
    <reaction evidence="8">
        <text>L-threonyl-[protein] + ATP = O-phospho-L-threonyl-[protein] + ADP + H(+)</text>
        <dbReference type="Rhea" id="RHEA:46608"/>
        <dbReference type="Rhea" id="RHEA-COMP:11060"/>
        <dbReference type="Rhea" id="RHEA-COMP:11605"/>
        <dbReference type="ChEBI" id="CHEBI:15378"/>
        <dbReference type="ChEBI" id="CHEBI:30013"/>
        <dbReference type="ChEBI" id="CHEBI:30616"/>
        <dbReference type="ChEBI" id="CHEBI:61977"/>
        <dbReference type="ChEBI" id="CHEBI:456216"/>
        <dbReference type="EC" id="2.7.11.22"/>
    </reaction>
</comment>
<feature type="region of interest" description="Disordered" evidence="11">
    <location>
        <begin position="1"/>
        <end position="643"/>
    </location>
</feature>
<evidence type="ECO:0000259" key="12">
    <source>
        <dbReference type="PROSITE" id="PS50011"/>
    </source>
</evidence>
<feature type="region of interest" description="Disordered" evidence="11">
    <location>
        <begin position="663"/>
        <end position="762"/>
    </location>
</feature>
<evidence type="ECO:0000256" key="10">
    <source>
        <dbReference type="PROSITE-ProRule" id="PRU10141"/>
    </source>
</evidence>
<feature type="compositionally biased region" description="Basic residues" evidence="11">
    <location>
        <begin position="560"/>
        <end position="570"/>
    </location>
</feature>
<evidence type="ECO:0000313" key="13">
    <source>
        <dbReference type="EMBL" id="CAK7272643.1"/>
    </source>
</evidence>
<dbReference type="PROSITE" id="PS00108">
    <property type="entry name" value="PROTEIN_KINASE_ST"/>
    <property type="match status" value="1"/>
</dbReference>
<feature type="compositionally biased region" description="Basic and acidic residues" evidence="11">
    <location>
        <begin position="732"/>
        <end position="742"/>
    </location>
</feature>
<evidence type="ECO:0000256" key="7">
    <source>
        <dbReference type="ARBA" id="ARBA00022840"/>
    </source>
</evidence>
<comment type="similarity">
    <text evidence="1">Belongs to the protein kinase superfamily. CMGC Ser/Thr protein kinase family. CDC2/CDKX subfamily.</text>
</comment>
<dbReference type="Proteomes" id="UP001642501">
    <property type="component" value="Unassembled WGS sequence"/>
</dbReference>
<evidence type="ECO:0000256" key="5">
    <source>
        <dbReference type="ARBA" id="ARBA00022741"/>
    </source>
</evidence>
<dbReference type="InterPro" id="IPR000719">
    <property type="entry name" value="Prot_kinase_dom"/>
</dbReference>
<dbReference type="Pfam" id="PF00069">
    <property type="entry name" value="Pkinase"/>
    <property type="match status" value="1"/>
</dbReference>
<keyword evidence="7 10" id="KW-0067">ATP-binding</keyword>
<keyword evidence="4 13" id="KW-0808">Transferase</keyword>
<dbReference type="InterPro" id="IPR050108">
    <property type="entry name" value="CDK"/>
</dbReference>